<evidence type="ECO:0000256" key="4">
    <source>
        <dbReference type="ARBA" id="ARBA00016313"/>
    </source>
</evidence>
<dbReference type="PANTHER" id="PTHR21162">
    <property type="entry name" value="P53 AND DNA DAMAGE-REGULATED PROTEIN"/>
    <property type="match status" value="1"/>
</dbReference>
<evidence type="ECO:0000313" key="11">
    <source>
        <dbReference type="Proteomes" id="UP000002494"/>
    </source>
</evidence>
<evidence type="ECO:0000256" key="8">
    <source>
        <dbReference type="SAM" id="Coils"/>
    </source>
</evidence>
<keyword evidence="9" id="KW-0732">Signal</keyword>
<reference evidence="10" key="3">
    <citation type="submission" date="2025-09" db="UniProtKB">
        <authorList>
            <consortium name="Ensembl"/>
        </authorList>
    </citation>
    <scope>IDENTIFICATION</scope>
    <source>
        <strain evidence="10">Brown Norway</strain>
    </source>
</reference>
<evidence type="ECO:0000256" key="1">
    <source>
        <dbReference type="ARBA" id="ARBA00003581"/>
    </source>
</evidence>
<comment type="function">
    <text evidence="1">May play a role in chaperone-mediated protein folding.</text>
</comment>
<dbReference type="SUPFAM" id="SSF46579">
    <property type="entry name" value="Prefoldin"/>
    <property type="match status" value="1"/>
</dbReference>
<dbReference type="GeneTree" id="ENSGT00390000013253"/>
<evidence type="ECO:0000256" key="2">
    <source>
        <dbReference type="ARBA" id="ARBA00004496"/>
    </source>
</evidence>
<keyword evidence="8" id="KW-0175">Coiled coil</keyword>
<sequence>MGRMCLGSTLMCVCVCVGGGGLVEGFVDPKGVLGSGSVIVDLDTKRNQNREGLRALQKDPSVSEDVMVCFGNMFIKMPHLKTKEMIQKDQEHLDKEIERLRSQLKVKVNRLLEAQGKPELKGFNLNPLNQDELKALQVILKG</sequence>
<dbReference type="InterPro" id="IPR002777">
    <property type="entry name" value="PFD_beta-like"/>
</dbReference>
<comment type="subunit">
    <text evidence="7">Component of the PAQosome complex which is responsible for the biogenesis of several protein complexes and which consists of R2TP complex members RUVBL1, RUVBL2, RPAP3 and PIH1D1, URI complex members PFDN2, PFDN6, PDRG1, UXT and URI1 as well as ASDURF, POLR2E and DNAAF10/WDR92.</text>
</comment>
<feature type="chain" id="PRO_5046372323" description="p53 and DNA damage-regulated protein 1" evidence="9">
    <location>
        <begin position="26"/>
        <end position="142"/>
    </location>
</feature>
<dbReference type="Pfam" id="PF01920">
    <property type="entry name" value="Prefoldin_2"/>
    <property type="match status" value="1"/>
</dbReference>
<reference evidence="10" key="2">
    <citation type="submission" date="2025-08" db="UniProtKB">
        <authorList>
            <consortium name="Ensembl"/>
        </authorList>
    </citation>
    <scope>IDENTIFICATION</scope>
    <source>
        <strain evidence="10">Brown Norway</strain>
    </source>
</reference>
<evidence type="ECO:0000256" key="5">
    <source>
        <dbReference type="ARBA" id="ARBA00022490"/>
    </source>
</evidence>
<keyword evidence="12" id="KW-1267">Proteomics identification</keyword>
<feature type="signal peptide" evidence="9">
    <location>
        <begin position="1"/>
        <end position="25"/>
    </location>
</feature>
<evidence type="ECO:0000313" key="10">
    <source>
        <dbReference type="Ensembl" id="ENSRNOP00000109548.1"/>
    </source>
</evidence>
<dbReference type="InterPro" id="IPR030482">
    <property type="entry name" value="PDRG1"/>
</dbReference>
<reference evidence="10" key="1">
    <citation type="submission" date="2024-01" db="EMBL/GenBank/DDBJ databases">
        <title>GRCr8: a new rat reference genome assembly contstructed from accurate long reads and long range scaffolding.</title>
        <authorList>
            <person name="Doris P.A."/>
            <person name="Kalbfleisch T."/>
            <person name="Li K."/>
            <person name="Howe K."/>
            <person name="Wood J."/>
        </authorList>
    </citation>
    <scope>NUCLEOTIDE SEQUENCE [LARGE SCALE GENOMIC DNA]</scope>
    <source>
        <strain evidence="10">Brown Norway</strain>
    </source>
</reference>
<keyword evidence="6" id="KW-0143">Chaperone</keyword>
<name>A0ABK0M326_RAT</name>
<gene>
    <name evidence="10" type="primary">Pdrg1</name>
</gene>
<evidence type="ECO:0000256" key="3">
    <source>
        <dbReference type="ARBA" id="ARBA00008045"/>
    </source>
</evidence>
<evidence type="ECO:0000256" key="7">
    <source>
        <dbReference type="ARBA" id="ARBA00026022"/>
    </source>
</evidence>
<evidence type="ECO:0007829" key="12">
    <source>
        <dbReference type="PeptideAtlas" id="A0ABK0M326"/>
    </source>
</evidence>
<comment type="similarity">
    <text evidence="3">Belongs to the prefoldin subunit beta family.</text>
</comment>
<proteinExistence type="evidence at protein level"/>
<protein>
    <recommendedName>
        <fullName evidence="4">p53 and DNA damage-regulated protein 1</fullName>
    </recommendedName>
</protein>
<feature type="coiled-coil region" evidence="8">
    <location>
        <begin position="83"/>
        <end position="117"/>
    </location>
</feature>
<dbReference type="RGD" id="1305096">
    <property type="gene designation" value="Pdrg1"/>
</dbReference>
<keyword evidence="5" id="KW-0963">Cytoplasm</keyword>
<accession>A0ABK0M326</accession>
<organism evidence="10 11">
    <name type="scientific">Rattus norvegicus</name>
    <name type="common">Rat</name>
    <dbReference type="NCBI Taxonomy" id="10116"/>
    <lineage>
        <taxon>Eukaryota</taxon>
        <taxon>Metazoa</taxon>
        <taxon>Chordata</taxon>
        <taxon>Craniata</taxon>
        <taxon>Vertebrata</taxon>
        <taxon>Euteleostomi</taxon>
        <taxon>Mammalia</taxon>
        <taxon>Eutheria</taxon>
        <taxon>Euarchontoglires</taxon>
        <taxon>Glires</taxon>
        <taxon>Rodentia</taxon>
        <taxon>Myomorpha</taxon>
        <taxon>Muroidea</taxon>
        <taxon>Muridae</taxon>
        <taxon>Murinae</taxon>
        <taxon>Rattus</taxon>
    </lineage>
</organism>
<evidence type="ECO:0000256" key="9">
    <source>
        <dbReference type="SAM" id="SignalP"/>
    </source>
</evidence>
<evidence type="ECO:0000256" key="6">
    <source>
        <dbReference type="ARBA" id="ARBA00023186"/>
    </source>
</evidence>
<dbReference type="Ensembl" id="ENSRNOT00000102354.2">
    <property type="protein sequence ID" value="ENSRNOP00000109548.1"/>
    <property type="gene ID" value="ENSRNOG00000008845.7"/>
</dbReference>
<dbReference type="PANTHER" id="PTHR21162:SF0">
    <property type="entry name" value="P53 AND DNA DAMAGE-REGULATED PROTEIN 1"/>
    <property type="match status" value="1"/>
</dbReference>
<dbReference type="Proteomes" id="UP000002494">
    <property type="component" value="Chromosome 3"/>
</dbReference>
<dbReference type="CDD" id="cd22860">
    <property type="entry name" value="PDRG1"/>
    <property type="match status" value="1"/>
</dbReference>
<keyword evidence="11" id="KW-1185">Reference proteome</keyword>
<comment type="subcellular location">
    <subcellularLocation>
        <location evidence="2">Cytoplasm</location>
    </subcellularLocation>
</comment>